<dbReference type="InterPro" id="IPR029787">
    <property type="entry name" value="Nucleotide_cyclase"/>
</dbReference>
<dbReference type="PROSITE" id="PS50887">
    <property type="entry name" value="GGDEF"/>
    <property type="match status" value="1"/>
</dbReference>
<reference evidence="6" key="1">
    <citation type="journal article" date="2019" name="Int. J. Syst. Evol. Microbiol.">
        <title>The Global Catalogue of Microorganisms (GCM) 10K type strain sequencing project: providing services to taxonomists for standard genome sequencing and annotation.</title>
        <authorList>
            <consortium name="The Broad Institute Genomics Platform"/>
            <consortium name="The Broad Institute Genome Sequencing Center for Infectious Disease"/>
            <person name="Wu L."/>
            <person name="Ma J."/>
        </authorList>
    </citation>
    <scope>NUCLEOTIDE SEQUENCE [LARGE SCALE GENOMIC DNA]</scope>
    <source>
        <strain evidence="6">CGMCC 1.15103</strain>
    </source>
</reference>
<evidence type="ECO:0000313" key="6">
    <source>
        <dbReference type="Proteomes" id="UP000602004"/>
    </source>
</evidence>
<comment type="caution">
    <text evidence="5">The sequence shown here is derived from an EMBL/GenBank/DDBJ whole genome shotgun (WGS) entry which is preliminary data.</text>
</comment>
<feature type="transmembrane region" description="Helical" evidence="3">
    <location>
        <begin position="52"/>
        <end position="71"/>
    </location>
</feature>
<dbReference type="NCBIfam" id="TIGR00254">
    <property type="entry name" value="GGDEF"/>
    <property type="match status" value="1"/>
</dbReference>
<keyword evidence="6" id="KW-1185">Reference proteome</keyword>
<comment type="catalytic activity">
    <reaction evidence="2">
        <text>2 GTP = 3',3'-c-di-GMP + 2 diphosphate</text>
        <dbReference type="Rhea" id="RHEA:24898"/>
        <dbReference type="ChEBI" id="CHEBI:33019"/>
        <dbReference type="ChEBI" id="CHEBI:37565"/>
        <dbReference type="ChEBI" id="CHEBI:58805"/>
        <dbReference type="EC" id="2.7.7.65"/>
    </reaction>
</comment>
<dbReference type="EC" id="2.7.7.65" evidence="1"/>
<feature type="transmembrane region" description="Helical" evidence="3">
    <location>
        <begin position="20"/>
        <end position="40"/>
    </location>
</feature>
<protein>
    <recommendedName>
        <fullName evidence="1">diguanylate cyclase</fullName>
        <ecNumber evidence="1">2.7.7.65</ecNumber>
    </recommendedName>
</protein>
<feature type="transmembrane region" description="Helical" evidence="3">
    <location>
        <begin position="194"/>
        <end position="215"/>
    </location>
</feature>
<proteinExistence type="predicted"/>
<feature type="transmembrane region" description="Helical" evidence="3">
    <location>
        <begin position="169"/>
        <end position="187"/>
    </location>
</feature>
<keyword evidence="3" id="KW-1133">Transmembrane helix</keyword>
<keyword evidence="3" id="KW-0472">Membrane</keyword>
<dbReference type="InterPro" id="IPR043128">
    <property type="entry name" value="Rev_trsase/Diguanyl_cyclase"/>
</dbReference>
<feature type="domain" description="GGDEF" evidence="4">
    <location>
        <begin position="294"/>
        <end position="431"/>
    </location>
</feature>
<evidence type="ECO:0000256" key="1">
    <source>
        <dbReference type="ARBA" id="ARBA00012528"/>
    </source>
</evidence>
<dbReference type="InterPro" id="IPR050469">
    <property type="entry name" value="Diguanylate_Cyclase"/>
</dbReference>
<evidence type="ECO:0000259" key="4">
    <source>
        <dbReference type="PROSITE" id="PS50887"/>
    </source>
</evidence>
<dbReference type="PANTHER" id="PTHR45138:SF9">
    <property type="entry name" value="DIGUANYLATE CYCLASE DGCM-RELATED"/>
    <property type="match status" value="1"/>
</dbReference>
<dbReference type="CDD" id="cd01949">
    <property type="entry name" value="GGDEF"/>
    <property type="match status" value="1"/>
</dbReference>
<dbReference type="EMBL" id="BMHL01000017">
    <property type="protein sequence ID" value="GGC67668.1"/>
    <property type="molecule type" value="Genomic_DNA"/>
</dbReference>
<gene>
    <name evidence="5" type="ORF">GCM10011400_64460</name>
</gene>
<name>A0ABQ1NEV1_9BURK</name>
<evidence type="ECO:0000256" key="3">
    <source>
        <dbReference type="SAM" id="Phobius"/>
    </source>
</evidence>
<dbReference type="InterPro" id="IPR033424">
    <property type="entry name" value="MASE4"/>
</dbReference>
<dbReference type="Gene3D" id="3.30.70.270">
    <property type="match status" value="1"/>
</dbReference>
<keyword evidence="3" id="KW-0812">Transmembrane</keyword>
<accession>A0ABQ1NEV1</accession>
<evidence type="ECO:0000313" key="5">
    <source>
        <dbReference type="EMBL" id="GGC67668.1"/>
    </source>
</evidence>
<evidence type="ECO:0000256" key="2">
    <source>
        <dbReference type="ARBA" id="ARBA00034247"/>
    </source>
</evidence>
<dbReference type="PANTHER" id="PTHR45138">
    <property type="entry name" value="REGULATORY COMPONENTS OF SENSORY TRANSDUCTION SYSTEM"/>
    <property type="match status" value="1"/>
</dbReference>
<dbReference type="InterPro" id="IPR000160">
    <property type="entry name" value="GGDEF_dom"/>
</dbReference>
<sequence>MLVFLIAAPFAKMPLPHIPAFIPVYESVLIINDLITSVLLFGQCVIARSRALGALASGYLYTSAIALLHMLSFPGLFSPTGLLNAGPQSTAWIYMFWHAGFPLFVIAYALLKDGKQAGMAGNSFGARRLMFIVGALLCLAAGMAALAIAGERLLPEIIQNNHYTPAMRWVAGSTWGFCLLALAVLFRQKSRSTIDLWLMVVLCVWICDVALSAVFNGGRYDLGFYTGRFYGMCAASFVLLLLLVENTFLHSRLAAALDELKRLATTDPLTGVANRRAFDAALTAHWQRAVHDGSPLSLLMIDIDFFKRFNDHYGHIEGDRCLVLVAECLARTVRRGSDLVARYGGEEFVVLLPETDAASAVHVGQRMCDAVAALAIPNEGSPHRSNVTISVGVASQIIETGAEMTDLTKAADHALYQAKAGGRGRVEEAGLVAG</sequence>
<dbReference type="SMART" id="SM00267">
    <property type="entry name" value="GGDEF"/>
    <property type="match status" value="1"/>
</dbReference>
<feature type="transmembrane region" description="Helical" evidence="3">
    <location>
        <begin position="91"/>
        <end position="111"/>
    </location>
</feature>
<dbReference type="Pfam" id="PF00990">
    <property type="entry name" value="GGDEF"/>
    <property type="match status" value="1"/>
</dbReference>
<organism evidence="5 6">
    <name type="scientific">Paraburkholderia caffeinilytica</name>
    <dbReference type="NCBI Taxonomy" id="1761016"/>
    <lineage>
        <taxon>Bacteria</taxon>
        <taxon>Pseudomonadati</taxon>
        <taxon>Pseudomonadota</taxon>
        <taxon>Betaproteobacteria</taxon>
        <taxon>Burkholderiales</taxon>
        <taxon>Burkholderiaceae</taxon>
        <taxon>Paraburkholderia</taxon>
    </lineage>
</organism>
<dbReference type="SUPFAM" id="SSF55073">
    <property type="entry name" value="Nucleotide cyclase"/>
    <property type="match status" value="1"/>
</dbReference>
<feature type="transmembrane region" description="Helical" evidence="3">
    <location>
        <begin position="227"/>
        <end position="244"/>
    </location>
</feature>
<dbReference type="Pfam" id="PF17158">
    <property type="entry name" value="MASE4"/>
    <property type="match status" value="1"/>
</dbReference>
<dbReference type="Proteomes" id="UP000602004">
    <property type="component" value="Unassembled WGS sequence"/>
</dbReference>
<feature type="transmembrane region" description="Helical" evidence="3">
    <location>
        <begin position="131"/>
        <end position="149"/>
    </location>
</feature>